<evidence type="ECO:0000256" key="1">
    <source>
        <dbReference type="SAM" id="Phobius"/>
    </source>
</evidence>
<protein>
    <submittedName>
        <fullName evidence="2">Uncharacterized protein</fullName>
    </submittedName>
</protein>
<keyword evidence="1" id="KW-0472">Membrane</keyword>
<dbReference type="AlphaFoldDB" id="A0A0W0F133"/>
<name>A0A0W0F133_MONRR</name>
<organism evidence="2 3">
    <name type="scientific">Moniliophthora roreri</name>
    <name type="common">Frosty pod rot fungus</name>
    <name type="synonym">Monilia roreri</name>
    <dbReference type="NCBI Taxonomy" id="221103"/>
    <lineage>
        <taxon>Eukaryota</taxon>
        <taxon>Fungi</taxon>
        <taxon>Dikarya</taxon>
        <taxon>Basidiomycota</taxon>
        <taxon>Agaricomycotina</taxon>
        <taxon>Agaricomycetes</taxon>
        <taxon>Agaricomycetidae</taxon>
        <taxon>Agaricales</taxon>
        <taxon>Marasmiineae</taxon>
        <taxon>Marasmiaceae</taxon>
        <taxon>Moniliophthora</taxon>
    </lineage>
</organism>
<keyword evidence="1" id="KW-1133">Transmembrane helix</keyword>
<dbReference type="EMBL" id="LATX01002400">
    <property type="protein sequence ID" value="KTB30011.1"/>
    <property type="molecule type" value="Genomic_DNA"/>
</dbReference>
<comment type="caution">
    <text evidence="2">The sequence shown here is derived from an EMBL/GenBank/DDBJ whole genome shotgun (WGS) entry which is preliminary data.</text>
</comment>
<accession>A0A0W0F133</accession>
<evidence type="ECO:0000313" key="2">
    <source>
        <dbReference type="EMBL" id="KTB30011.1"/>
    </source>
</evidence>
<dbReference type="Proteomes" id="UP000054988">
    <property type="component" value="Unassembled WGS sequence"/>
</dbReference>
<gene>
    <name evidence="2" type="ORF">WG66_17391</name>
</gene>
<dbReference type="Gene3D" id="2.60.120.260">
    <property type="entry name" value="Galactose-binding domain-like"/>
    <property type="match status" value="1"/>
</dbReference>
<sequence>MEQVDDRDPRIIYSGNWGQWGSTDEYNSTTSYTKSGNASFSFTFNGTYIAVYGTLNNKGTRDSFTIFTLDNVVHSIFASQRTHRTVNQVMYSSPEFTNGEHNLLVRNLVEQGMTYIDYLQVRPNGSKLAVLPPSDTLNLTSSSPTPAQSCPLAPLPSSIVIATTVTATIGMTISPTSRPSALQNVSPSAAAGIGVAGTLGFVACVILAQWIMNRRGTEKRDELQNNMSPTRTSLPLNLSEIFLVETLPLRSVSIIGLKVNFGNRRTVWPP</sequence>
<evidence type="ECO:0000313" key="3">
    <source>
        <dbReference type="Proteomes" id="UP000054988"/>
    </source>
</evidence>
<proteinExistence type="predicted"/>
<feature type="transmembrane region" description="Helical" evidence="1">
    <location>
        <begin position="189"/>
        <end position="211"/>
    </location>
</feature>
<reference evidence="2 3" key="1">
    <citation type="submission" date="2015-12" db="EMBL/GenBank/DDBJ databases">
        <title>Draft genome sequence of Moniliophthora roreri, the causal agent of frosty pod rot of cacao.</title>
        <authorList>
            <person name="Aime M.C."/>
            <person name="Diaz-Valderrama J.R."/>
            <person name="Kijpornyongpan T."/>
            <person name="Phillips-Mora W."/>
        </authorList>
    </citation>
    <scope>NUCLEOTIDE SEQUENCE [LARGE SCALE GENOMIC DNA]</scope>
    <source>
        <strain evidence="2 3">MCA 2952</strain>
    </source>
</reference>
<keyword evidence="1" id="KW-0812">Transmembrane</keyword>